<dbReference type="OrthoDB" id="1826980at2"/>
<dbReference type="Pfam" id="PF08751">
    <property type="entry name" value="TrwC"/>
    <property type="match status" value="1"/>
</dbReference>
<organism evidence="2 3">
    <name type="scientific">Rubinisphaera brasiliensis (strain ATCC 49424 / DSM 5305 / JCM 21570 / IAM 15109 / NBRC 103401 / IFAM 1448)</name>
    <name type="common">Planctomyces brasiliensis</name>
    <dbReference type="NCBI Taxonomy" id="756272"/>
    <lineage>
        <taxon>Bacteria</taxon>
        <taxon>Pseudomonadati</taxon>
        <taxon>Planctomycetota</taxon>
        <taxon>Planctomycetia</taxon>
        <taxon>Planctomycetales</taxon>
        <taxon>Planctomycetaceae</taxon>
        <taxon>Rubinisphaera</taxon>
    </lineage>
</organism>
<dbReference type="RefSeq" id="WP_013630074.1">
    <property type="nucleotide sequence ID" value="NC_015174.1"/>
</dbReference>
<evidence type="ECO:0000259" key="1">
    <source>
        <dbReference type="Pfam" id="PF08751"/>
    </source>
</evidence>
<name>F0SS17_RUBBR</name>
<gene>
    <name evidence="2" type="ordered locus">Plabr_3765</name>
</gene>
<sequence length="158" mass="17155">MLSVAKLGGNLNYYLELATLEYYQRGGEPVGRWFGTGAERLKLVGEIDPDVIQRIAAGFSADGSKKLVQNAGKENRQIGWDLTFSAPKSVSVLWSVANETDRAEIQAAQDEAVRVTIGYLEEKCGASRVGKRGREQTEAGLVVGLFEHGSSRANALPR</sequence>
<dbReference type="eggNOG" id="COG0507">
    <property type="taxonomic scope" value="Bacteria"/>
</dbReference>
<dbReference type="SUPFAM" id="SSF55464">
    <property type="entry name" value="Origin of replication-binding domain, RBD-like"/>
    <property type="match status" value="1"/>
</dbReference>
<dbReference type="KEGG" id="pbs:Plabr_3765"/>
<proteinExistence type="predicted"/>
<dbReference type="STRING" id="756272.Plabr_3765"/>
<evidence type="ECO:0000313" key="2">
    <source>
        <dbReference type="EMBL" id="ADY61355.1"/>
    </source>
</evidence>
<dbReference type="HOGENOM" id="CLU_1668097_0_0_0"/>
<protein>
    <submittedName>
        <fullName evidence="2">TrwC relaxase</fullName>
    </submittedName>
</protein>
<accession>F0SS17</accession>
<evidence type="ECO:0000313" key="3">
    <source>
        <dbReference type="Proteomes" id="UP000006860"/>
    </source>
</evidence>
<dbReference type="Proteomes" id="UP000006860">
    <property type="component" value="Chromosome"/>
</dbReference>
<keyword evidence="3" id="KW-1185">Reference proteome</keyword>
<dbReference type="EMBL" id="CP002546">
    <property type="protein sequence ID" value="ADY61355.1"/>
    <property type="molecule type" value="Genomic_DNA"/>
</dbReference>
<dbReference type="InterPro" id="IPR014862">
    <property type="entry name" value="TrwC"/>
</dbReference>
<reference evidence="3" key="1">
    <citation type="submission" date="2011-02" db="EMBL/GenBank/DDBJ databases">
        <title>The complete genome of Planctomyces brasiliensis DSM 5305.</title>
        <authorList>
            <person name="Lucas S."/>
            <person name="Copeland A."/>
            <person name="Lapidus A."/>
            <person name="Bruce D."/>
            <person name="Goodwin L."/>
            <person name="Pitluck S."/>
            <person name="Kyrpides N."/>
            <person name="Mavromatis K."/>
            <person name="Pagani I."/>
            <person name="Ivanova N."/>
            <person name="Ovchinnikova G."/>
            <person name="Lu M."/>
            <person name="Detter J.C."/>
            <person name="Han C."/>
            <person name="Land M."/>
            <person name="Hauser L."/>
            <person name="Markowitz V."/>
            <person name="Cheng J.-F."/>
            <person name="Hugenholtz P."/>
            <person name="Woyke T."/>
            <person name="Wu D."/>
            <person name="Tindall B."/>
            <person name="Pomrenke H.G."/>
            <person name="Brambilla E."/>
            <person name="Klenk H.-P."/>
            <person name="Eisen J.A."/>
        </authorList>
    </citation>
    <scope>NUCLEOTIDE SEQUENCE [LARGE SCALE GENOMIC DNA]</scope>
    <source>
        <strain evidence="3">ATCC 49424 / DSM 5305 / JCM 21570 / IAM 15109 / NBRC 103401 / IFAM 1448</strain>
    </source>
</reference>
<dbReference type="NCBIfam" id="NF041492">
    <property type="entry name" value="MobF"/>
    <property type="match status" value="1"/>
</dbReference>
<dbReference type="AlphaFoldDB" id="F0SS17"/>
<feature type="domain" description="TrwC relaxase" evidence="1">
    <location>
        <begin position="12"/>
        <end position="154"/>
    </location>
</feature>